<dbReference type="PATRIC" id="fig|1328313.3.peg.2872"/>
<evidence type="ECO:0000256" key="2">
    <source>
        <dbReference type="ARBA" id="ARBA00023136"/>
    </source>
</evidence>
<comment type="similarity">
    <text evidence="4">Belongs to the LptD family.</text>
</comment>
<name>W7QMG3_9ALTE</name>
<dbReference type="STRING" id="1328313.DS2_14079"/>
<dbReference type="InterPro" id="IPR020889">
    <property type="entry name" value="LipoPS_assembly_LptD"/>
</dbReference>
<proteinExistence type="inferred from homology"/>
<dbReference type="Pfam" id="PF04453">
    <property type="entry name" value="LptD"/>
    <property type="match status" value="1"/>
</dbReference>
<dbReference type="Proteomes" id="UP000019276">
    <property type="component" value="Unassembled WGS sequence"/>
</dbReference>
<organism evidence="7 8">
    <name type="scientific">Catenovulum agarivorans DS-2</name>
    <dbReference type="NCBI Taxonomy" id="1328313"/>
    <lineage>
        <taxon>Bacteria</taxon>
        <taxon>Pseudomonadati</taxon>
        <taxon>Pseudomonadota</taxon>
        <taxon>Gammaproteobacteria</taxon>
        <taxon>Alteromonadales</taxon>
        <taxon>Alteromonadaceae</taxon>
        <taxon>Catenovulum</taxon>
    </lineage>
</organism>
<feature type="domain" description="LptD C-terminal" evidence="6">
    <location>
        <begin position="307"/>
        <end position="676"/>
    </location>
</feature>
<dbReference type="AlphaFoldDB" id="W7QMG3"/>
<evidence type="ECO:0000259" key="5">
    <source>
        <dbReference type="Pfam" id="PF03968"/>
    </source>
</evidence>
<dbReference type="Pfam" id="PF03968">
    <property type="entry name" value="LptD_N"/>
    <property type="match status" value="1"/>
</dbReference>
<reference evidence="7 8" key="1">
    <citation type="journal article" date="2014" name="Genome Announc.">
        <title>Draft Genome Sequence of the Agar-Degrading Bacterium Catenovulum sp. Strain DS-2, Isolated from Intestines of Haliotis diversicolor.</title>
        <authorList>
            <person name="Shan D."/>
            <person name="Li X."/>
            <person name="Gu Z."/>
            <person name="Wei G."/>
            <person name="Gao Z."/>
            <person name="Shao Z."/>
        </authorList>
    </citation>
    <scope>NUCLEOTIDE SEQUENCE [LARGE SCALE GENOMIC DNA]</scope>
    <source>
        <strain evidence="7 8">DS-2</strain>
    </source>
</reference>
<evidence type="ECO:0000256" key="4">
    <source>
        <dbReference type="HAMAP-Rule" id="MF_01411"/>
    </source>
</evidence>
<evidence type="ECO:0000256" key="1">
    <source>
        <dbReference type="ARBA" id="ARBA00022729"/>
    </source>
</evidence>
<feature type="signal peptide" evidence="4">
    <location>
        <begin position="1"/>
        <end position="21"/>
    </location>
</feature>
<dbReference type="InterPro" id="IPR007543">
    <property type="entry name" value="LptD_C"/>
</dbReference>
<keyword evidence="3 4" id="KW-0998">Cell outer membrane</keyword>
<dbReference type="EMBL" id="ARZY01000029">
    <property type="protein sequence ID" value="EWH09108.1"/>
    <property type="molecule type" value="Genomic_DNA"/>
</dbReference>
<sequence length="772" mass="88688" precursor="true">MVQVTRFLAVLLVFTTTWVSATEMQCHSLAPAELSINTVDTDQDPSYQLSNTDNLVILSDKTEVGIDSPARFSGQVSIIQGRNRISADTAHVSKDRNTMTAAGGIEFVSQHARVHSDTLVADMQNSTLSLNQSNYELDNFAGHGKAGVFRIDQQNKKIELEDATYTNCPPHNAPDWQLKSEKISLSVDEEWGQAWHSRLEVFEVPVIYLPYLSFPLSDKRKSGWLYPSIGTSSQRGVDVTAPYYWNIAENMDLTVKPRIMSRRGLQLGSEFRYLQHNFSGELNVELMPNDKEFAKFSEDGTAVYGQDRHALSWRHQAQVFDGWAANVDLVFISDDGYVSDLGFEDLSGVDTHVERHISLNHYNENWQMDITIRDFEVFGQHARPYRTLPEVDFLYTGLVDYSGWSFELPAQFAWFQSDEIGLAEAIRTHIEPKVSWSHFEPAWELQAQGSLPATHYFQERYIDGELQEGDYQQISRVLPRFRLNGRLILERPIDWFGKEMKQTLEPRAQYLYVPFREQTHIGLYDTALLQDDYLGLFRENRFSGIDRISEANQLTLGVTTRLLNDEHREKLRLSVGQIIYLSEAESDFVDFRQTTIQGKSALAAELDFDIRKTWFLHYGLQFDTQNGDTRKSQFTVDYRRDDNHLVQVSHRFVRDISGNDIQQMGMASVWRLNSNWQSYANFHYDLQLNRTVEARVGLLYESCCWQLQFGWQSKVKTNLAGTDSQASIPTEERDSGMLLTFTIKGFGQSKNIISKVLNSGIFGYREPYFLNQ</sequence>
<comment type="caution">
    <text evidence="7">The sequence shown here is derived from an EMBL/GenBank/DDBJ whole genome shotgun (WGS) entry which is preliminary data.</text>
</comment>
<evidence type="ECO:0000313" key="8">
    <source>
        <dbReference type="Proteomes" id="UP000019276"/>
    </source>
</evidence>
<dbReference type="GO" id="GO:0043165">
    <property type="term" value="P:Gram-negative-bacterium-type cell outer membrane assembly"/>
    <property type="evidence" value="ECO:0007669"/>
    <property type="project" value="UniProtKB-UniRule"/>
</dbReference>
<comment type="subunit">
    <text evidence="4">Component of the lipopolysaccharide transport and assembly complex. Interacts with LptE and LptA.</text>
</comment>
<dbReference type="HAMAP" id="MF_01411">
    <property type="entry name" value="LPS_assembly_LptD"/>
    <property type="match status" value="1"/>
</dbReference>
<evidence type="ECO:0000259" key="6">
    <source>
        <dbReference type="Pfam" id="PF04453"/>
    </source>
</evidence>
<dbReference type="GO" id="GO:1990351">
    <property type="term" value="C:transporter complex"/>
    <property type="evidence" value="ECO:0007669"/>
    <property type="project" value="TreeGrafter"/>
</dbReference>
<comment type="function">
    <text evidence="4">Together with LptE, is involved in the assembly of lipopolysaccharide (LPS) at the surface of the outer membrane.</text>
</comment>
<evidence type="ECO:0000256" key="3">
    <source>
        <dbReference type="ARBA" id="ARBA00023237"/>
    </source>
</evidence>
<keyword evidence="8" id="KW-1185">Reference proteome</keyword>
<dbReference type="InterPro" id="IPR050218">
    <property type="entry name" value="LptD"/>
</dbReference>
<comment type="subcellular location">
    <subcellularLocation>
        <location evidence="4">Cell outer membrane</location>
    </subcellularLocation>
</comment>
<protein>
    <recommendedName>
        <fullName evidence="4">LPS-assembly protein LptD</fullName>
    </recommendedName>
</protein>
<feature type="chain" id="PRO_5009024148" description="LPS-assembly protein LptD" evidence="4">
    <location>
        <begin position="22"/>
        <end position="772"/>
    </location>
</feature>
<dbReference type="eggNOG" id="COG1452">
    <property type="taxonomic scope" value="Bacteria"/>
</dbReference>
<accession>W7QMG3</accession>
<dbReference type="PANTHER" id="PTHR30189:SF1">
    <property type="entry name" value="LPS-ASSEMBLY PROTEIN LPTD"/>
    <property type="match status" value="1"/>
</dbReference>
<feature type="domain" description="Organic solvent tolerance-like N-terminal" evidence="5">
    <location>
        <begin position="57"/>
        <end position="190"/>
    </location>
</feature>
<evidence type="ECO:0000313" key="7">
    <source>
        <dbReference type="EMBL" id="EWH09108.1"/>
    </source>
</evidence>
<dbReference type="RefSeq" id="WP_235188617.1">
    <property type="nucleotide sequence ID" value="NZ_ARZY01000029.1"/>
</dbReference>
<keyword evidence="1 4" id="KW-0732">Signal</keyword>
<dbReference type="GO" id="GO:0015920">
    <property type="term" value="P:lipopolysaccharide transport"/>
    <property type="evidence" value="ECO:0007669"/>
    <property type="project" value="InterPro"/>
</dbReference>
<dbReference type="PANTHER" id="PTHR30189">
    <property type="entry name" value="LPS-ASSEMBLY PROTEIN"/>
    <property type="match status" value="1"/>
</dbReference>
<keyword evidence="2 4" id="KW-0472">Membrane</keyword>
<dbReference type="InterPro" id="IPR005653">
    <property type="entry name" value="OstA-like_N"/>
</dbReference>
<gene>
    <name evidence="4" type="primary">lptD</name>
    <name evidence="7" type="ORF">DS2_14079</name>
</gene>
<comment type="caution">
    <text evidence="4">Lacks conserved residue(s) required for the propagation of feature annotation.</text>
</comment>
<dbReference type="GO" id="GO:0009279">
    <property type="term" value="C:cell outer membrane"/>
    <property type="evidence" value="ECO:0007669"/>
    <property type="project" value="UniProtKB-SubCell"/>
</dbReference>